<organism evidence="1">
    <name type="scientific">bioreactor metagenome</name>
    <dbReference type="NCBI Taxonomy" id="1076179"/>
    <lineage>
        <taxon>unclassified sequences</taxon>
        <taxon>metagenomes</taxon>
        <taxon>ecological metagenomes</taxon>
    </lineage>
</organism>
<dbReference type="AlphaFoldDB" id="A0A645J4I4"/>
<gene>
    <name evidence="1" type="ORF">SDC9_206322</name>
</gene>
<dbReference type="EMBL" id="VSSQ01131528">
    <property type="protein sequence ID" value="MPN58615.1"/>
    <property type="molecule type" value="Genomic_DNA"/>
</dbReference>
<protein>
    <submittedName>
        <fullName evidence="1">Uncharacterized protein</fullName>
    </submittedName>
</protein>
<sequence length="59" mass="6371">MEITGSRIPYSETTVSGAISIAWTGAKKDNAGAIIKKAMINFNELGIGLFCMRTFLMSI</sequence>
<name>A0A645J4I4_9ZZZZ</name>
<comment type="caution">
    <text evidence="1">The sequence shown here is derived from an EMBL/GenBank/DDBJ whole genome shotgun (WGS) entry which is preliminary data.</text>
</comment>
<proteinExistence type="predicted"/>
<reference evidence="1" key="1">
    <citation type="submission" date="2019-08" db="EMBL/GenBank/DDBJ databases">
        <authorList>
            <person name="Kucharzyk K."/>
            <person name="Murdoch R.W."/>
            <person name="Higgins S."/>
            <person name="Loffler F."/>
        </authorList>
    </citation>
    <scope>NUCLEOTIDE SEQUENCE</scope>
</reference>
<accession>A0A645J4I4</accession>
<evidence type="ECO:0000313" key="1">
    <source>
        <dbReference type="EMBL" id="MPN58615.1"/>
    </source>
</evidence>